<proteinExistence type="predicted"/>
<dbReference type="AlphaFoldDB" id="A0A8D5FIW9"/>
<dbReference type="RefSeq" id="WP_228853882.1">
    <property type="nucleotide sequence ID" value="NZ_AP024086.1"/>
</dbReference>
<gene>
    <name evidence="1" type="ORF">DGMP_21190</name>
</gene>
<dbReference type="EMBL" id="AP024086">
    <property type="protein sequence ID" value="BCL61426.1"/>
    <property type="molecule type" value="Genomic_DNA"/>
</dbReference>
<keyword evidence="2" id="KW-1185">Reference proteome</keyword>
<evidence type="ECO:0008006" key="3">
    <source>
        <dbReference type="Google" id="ProtNLM"/>
    </source>
</evidence>
<organism evidence="1 2">
    <name type="scientific">Desulfomarina profundi</name>
    <dbReference type="NCBI Taxonomy" id="2772557"/>
    <lineage>
        <taxon>Bacteria</taxon>
        <taxon>Pseudomonadati</taxon>
        <taxon>Thermodesulfobacteriota</taxon>
        <taxon>Desulfobulbia</taxon>
        <taxon>Desulfobulbales</taxon>
        <taxon>Desulfobulbaceae</taxon>
        <taxon>Desulfomarina</taxon>
    </lineage>
</organism>
<evidence type="ECO:0000313" key="1">
    <source>
        <dbReference type="EMBL" id="BCL61426.1"/>
    </source>
</evidence>
<dbReference type="PROSITE" id="PS51257">
    <property type="entry name" value="PROKAR_LIPOPROTEIN"/>
    <property type="match status" value="1"/>
</dbReference>
<evidence type="ECO:0000313" key="2">
    <source>
        <dbReference type="Proteomes" id="UP000826725"/>
    </source>
</evidence>
<dbReference type="Proteomes" id="UP000826725">
    <property type="component" value="Chromosome"/>
</dbReference>
<name>A0A8D5FIW9_9BACT</name>
<dbReference type="KEGG" id="dbk:DGMP_21190"/>
<accession>A0A8D5FIW9</accession>
<reference evidence="1" key="1">
    <citation type="submission" date="2020-09" db="EMBL/GenBank/DDBJ databases">
        <title>Desulfogranum mesoprofundum gen. nov., sp. nov., a novel mesophilic, sulfate-reducing chemolithoautotroph isolated from a deep-sea hydrothermal vent chimney in the Suiyo Seamount.</title>
        <authorList>
            <person name="Hashimoto Y."/>
            <person name="Nakagawa S."/>
        </authorList>
    </citation>
    <scope>NUCLEOTIDE SEQUENCE</scope>
    <source>
        <strain evidence="1">KT2</strain>
    </source>
</reference>
<protein>
    <recommendedName>
        <fullName evidence="3">Lipoprotein</fullName>
    </recommendedName>
</protein>
<sequence>MKYICNPLLIIIIVILSCTASPALVSKKKNQVPGTCMGIPWNSPFPVIEHSFPGIEFIEEDNFHVTLFRVTVPEKEVQRIEFKLFENKLISVILYYTGAINNLINEKYLQSLVTDLGTLQEKRKTTANSLAGQVEVEIYEYKDILVLFRYYPPGQKQGFANKQNSIVIIFKPTFNKMVYYRKHSAGDMEEIIDYDYIDF</sequence>